<name>A0AA96CPL4_9BACT</name>
<evidence type="ECO:0000313" key="1">
    <source>
        <dbReference type="EMBL" id="WNL12343.1"/>
    </source>
</evidence>
<dbReference type="EMBL" id="CP134851">
    <property type="protein sequence ID" value="WNL23362.1"/>
    <property type="molecule type" value="Genomic_DNA"/>
</dbReference>
<protein>
    <submittedName>
        <fullName evidence="2">Uncharacterized protein</fullName>
    </submittedName>
</protein>
<evidence type="ECO:0000313" key="3">
    <source>
        <dbReference type="EMBL" id="WNL18331.1"/>
    </source>
</evidence>
<dbReference type="EMBL" id="CP134852">
    <property type="protein sequence ID" value="WNL25745.1"/>
    <property type="molecule type" value="Genomic_DNA"/>
</dbReference>
<accession>A0AA96CPL4</accession>
<dbReference type="EMBL" id="CP134849">
    <property type="protein sequence ID" value="WNL18331.1"/>
    <property type="molecule type" value="Genomic_DNA"/>
</dbReference>
<organism evidence="2">
    <name type="scientific">Arcobacter sp. AZ-2023</name>
    <dbReference type="NCBI Taxonomy" id="3074453"/>
    <lineage>
        <taxon>Bacteria</taxon>
        <taxon>Pseudomonadati</taxon>
        <taxon>Campylobacterota</taxon>
        <taxon>Epsilonproteobacteria</taxon>
        <taxon>Campylobacterales</taxon>
        <taxon>Arcobacteraceae</taxon>
        <taxon>Arcobacter</taxon>
    </lineage>
</organism>
<sequence length="128" mass="15114">MNAIEQQYFEAWERLKAGKPKFVDKNMPINELNTVALEAGKKRGSLRTSNFPDLCKKIQEFEIKENPLQKCIREKNVLKEIINEKDKLWKDSLGRELMLKKRLIELEMEITSLKKKYPGIVFNLDNLF</sequence>
<evidence type="ECO:0000313" key="6">
    <source>
        <dbReference type="EMBL" id="WNL25745.1"/>
    </source>
</evidence>
<evidence type="ECO:0000313" key="4">
    <source>
        <dbReference type="EMBL" id="WNL20466.1"/>
    </source>
</evidence>
<dbReference type="EMBL" id="CP134845">
    <property type="protein sequence ID" value="WNL13661.1"/>
    <property type="molecule type" value="Genomic_DNA"/>
</dbReference>
<dbReference type="EMBL" id="CP134844">
    <property type="protein sequence ID" value="WNL12343.1"/>
    <property type="molecule type" value="Genomic_DNA"/>
</dbReference>
<proteinExistence type="predicted"/>
<gene>
    <name evidence="2" type="ORF">RJG51_06340</name>
    <name evidence="1" type="ORF">RJG52_10605</name>
    <name evidence="3" type="ORF">RJG53_06930</name>
    <name evidence="5" type="ORF">RJG55_10600</name>
    <name evidence="4" type="ORF">RJG56_06780</name>
    <name evidence="6" type="ORF">RJG57_00785</name>
</gene>
<dbReference type="AlphaFoldDB" id="A0AA96CPL4"/>
<evidence type="ECO:0000313" key="5">
    <source>
        <dbReference type="EMBL" id="WNL23362.1"/>
    </source>
</evidence>
<reference evidence="2" key="2">
    <citation type="submission" date="2023-09" db="EMBL/GenBank/DDBJ databases">
        <title>Characterization of Arcobacter Isolates from Retail Chicken Sold in Supermarkets in Tbilisi, Georgia.</title>
        <authorList>
            <person name="Matthias R."/>
            <person name="Zautner A.E."/>
        </authorList>
    </citation>
    <scope>NUCLEOTIDE SEQUENCE</scope>
    <source>
        <strain evidence="2">LEO 108</strain>
        <strain evidence="1">LEO 109</strain>
    </source>
</reference>
<reference evidence="3" key="1">
    <citation type="submission" date="2023-09" db="EMBL/GenBank/DDBJ databases">
        <title>Arcobacter tbilisiensis sp. nov. isolated from chicken meat in Tbilisi, Georgia.</title>
        <authorList>
            <person name="Matthias R."/>
            <person name="Zautner A.E."/>
        </authorList>
    </citation>
    <scope>NUCLEOTIDE SEQUENCE</scope>
    <source>
        <strain evidence="6">LEO 70</strain>
        <strain evidence="5">LEO 74</strain>
        <strain evidence="4">LEO 79</strain>
        <strain evidence="3">LEO 99</strain>
    </source>
</reference>
<dbReference type="EMBL" id="CP134850">
    <property type="protein sequence ID" value="WNL20466.1"/>
    <property type="molecule type" value="Genomic_DNA"/>
</dbReference>
<evidence type="ECO:0000313" key="2">
    <source>
        <dbReference type="EMBL" id="WNL13661.1"/>
    </source>
</evidence>